<dbReference type="PANTHER" id="PTHR37625:SF4">
    <property type="entry name" value="OUTER MEMBRANE LIPOPROTEIN"/>
    <property type="match status" value="1"/>
</dbReference>
<evidence type="ECO:0000256" key="1">
    <source>
        <dbReference type="SAM" id="SignalP"/>
    </source>
</evidence>
<comment type="caution">
    <text evidence="2">The sequence shown here is derived from an EMBL/GenBank/DDBJ whole genome shotgun (WGS) entry which is preliminary data.</text>
</comment>
<dbReference type="PATRIC" id="fig|292.27.peg.6143"/>
<dbReference type="NCBIfam" id="TIGR03352">
    <property type="entry name" value="VI_chp_3"/>
    <property type="match status" value="1"/>
</dbReference>
<dbReference type="Gene3D" id="2.60.40.4150">
    <property type="entry name" value="Type VI secretion system, lipoprotein SciN"/>
    <property type="match status" value="1"/>
</dbReference>
<dbReference type="InterPro" id="IPR038706">
    <property type="entry name" value="Type_VI_SciN-like_sf"/>
</dbReference>
<organism evidence="2 3">
    <name type="scientific">Burkholderia cepacia</name>
    <name type="common">Pseudomonas cepacia</name>
    <dbReference type="NCBI Taxonomy" id="292"/>
    <lineage>
        <taxon>Bacteria</taxon>
        <taxon>Pseudomonadati</taxon>
        <taxon>Pseudomonadota</taxon>
        <taxon>Betaproteobacteria</taxon>
        <taxon>Burkholderiales</taxon>
        <taxon>Burkholderiaceae</taxon>
        <taxon>Burkholderia</taxon>
        <taxon>Burkholderia cepacia complex</taxon>
    </lineage>
</organism>
<proteinExistence type="predicted"/>
<gene>
    <name evidence="2" type="ORF">VL15_27880</name>
</gene>
<reference evidence="2 3" key="1">
    <citation type="submission" date="2015-05" db="EMBL/GenBank/DDBJ databases">
        <title>Draft genome of Burkholderia cepacia LK29.</title>
        <authorList>
            <person name="Chan X.Y."/>
        </authorList>
    </citation>
    <scope>NUCLEOTIDE SEQUENCE [LARGE SCALE GENOMIC DNA]</scope>
    <source>
        <strain evidence="2 3">LK29</strain>
    </source>
</reference>
<dbReference type="Proteomes" id="UP000036338">
    <property type="component" value="Unassembled WGS sequence"/>
</dbReference>
<feature type="chain" id="PRO_5005266617" evidence="1">
    <location>
        <begin position="21"/>
        <end position="167"/>
    </location>
</feature>
<dbReference type="PROSITE" id="PS51257">
    <property type="entry name" value="PROKAR_LIPOPROTEIN"/>
    <property type="match status" value="1"/>
</dbReference>
<dbReference type="Pfam" id="PF12790">
    <property type="entry name" value="T6SS-SciN"/>
    <property type="match status" value="1"/>
</dbReference>
<dbReference type="RefSeq" id="WP_048249920.1">
    <property type="nucleotide sequence ID" value="NZ_LDWR01000050.1"/>
</dbReference>
<dbReference type="InterPro" id="IPR017734">
    <property type="entry name" value="T6SS_SciN"/>
</dbReference>
<protein>
    <submittedName>
        <fullName evidence="2">Membrane protein</fullName>
    </submittedName>
</protein>
<dbReference type="AlphaFoldDB" id="A0A0J5WKN8"/>
<evidence type="ECO:0000313" key="2">
    <source>
        <dbReference type="EMBL" id="KML49294.1"/>
    </source>
</evidence>
<feature type="signal peptide" evidence="1">
    <location>
        <begin position="1"/>
        <end position="20"/>
    </location>
</feature>
<accession>A0A0J5WKN8</accession>
<name>A0A0J5WKN8_BURCE</name>
<evidence type="ECO:0000313" key="3">
    <source>
        <dbReference type="Proteomes" id="UP000036338"/>
    </source>
</evidence>
<dbReference type="PANTHER" id="PTHR37625">
    <property type="entry name" value="OUTER MEMBRANE LIPOPROTEIN-RELATED"/>
    <property type="match status" value="1"/>
</dbReference>
<keyword evidence="1" id="KW-0732">Signal</keyword>
<dbReference type="EMBL" id="LDWR01000050">
    <property type="protein sequence ID" value="KML49294.1"/>
    <property type="molecule type" value="Genomic_DNA"/>
</dbReference>
<sequence length="167" mass="18683">MRSILTAATLASVVLLSACASGEPKPKQPIRLEMTVEAKIDVNPDDRGRAAPIVVRLYELKNDIAFEATDFFTLQTQDKTVLGDDVVKRDEVQLRPGEHRAIVRRPDPETTAIGVIAAYRDLPNAVWRAVYTMPIAPDKAWYRFSTPKLKLKIDLDAKAVRIEEAKK</sequence>